<organism evidence="2">
    <name type="scientific">Oryza barthii</name>
    <dbReference type="NCBI Taxonomy" id="65489"/>
    <lineage>
        <taxon>Eukaryota</taxon>
        <taxon>Viridiplantae</taxon>
        <taxon>Streptophyta</taxon>
        <taxon>Embryophyta</taxon>
        <taxon>Tracheophyta</taxon>
        <taxon>Spermatophyta</taxon>
        <taxon>Magnoliopsida</taxon>
        <taxon>Liliopsida</taxon>
        <taxon>Poales</taxon>
        <taxon>Poaceae</taxon>
        <taxon>BOP clade</taxon>
        <taxon>Oryzoideae</taxon>
        <taxon>Oryzeae</taxon>
        <taxon>Oryzinae</taxon>
        <taxon>Oryza</taxon>
    </lineage>
</organism>
<feature type="region of interest" description="Disordered" evidence="1">
    <location>
        <begin position="1"/>
        <end position="36"/>
    </location>
</feature>
<evidence type="ECO:0000313" key="2">
    <source>
        <dbReference type="EnsemblPlants" id="OBART12G09130.1"/>
    </source>
</evidence>
<feature type="compositionally biased region" description="Basic and acidic residues" evidence="1">
    <location>
        <begin position="22"/>
        <end position="36"/>
    </location>
</feature>
<dbReference type="EnsemblPlants" id="OBART12G09130.1">
    <property type="protein sequence ID" value="OBART12G09130.1"/>
    <property type="gene ID" value="OBART12G09130"/>
</dbReference>
<dbReference type="Proteomes" id="UP000026960">
    <property type="component" value="Chromosome 12"/>
</dbReference>
<dbReference type="PaxDb" id="65489-OBART12G09130.1"/>
<reference evidence="2" key="1">
    <citation type="journal article" date="2009" name="Rice">
        <title>De Novo Next Generation Sequencing of Plant Genomes.</title>
        <authorList>
            <person name="Rounsley S."/>
            <person name="Marri P.R."/>
            <person name="Yu Y."/>
            <person name="He R."/>
            <person name="Sisneros N."/>
            <person name="Goicoechea J.L."/>
            <person name="Lee S.J."/>
            <person name="Angelova A."/>
            <person name="Kudrna D."/>
            <person name="Luo M."/>
            <person name="Affourtit J."/>
            <person name="Desany B."/>
            <person name="Knight J."/>
            <person name="Niazi F."/>
            <person name="Egholm M."/>
            <person name="Wing R.A."/>
        </authorList>
    </citation>
    <scope>NUCLEOTIDE SEQUENCE [LARGE SCALE GENOMIC DNA]</scope>
    <source>
        <strain evidence="2">cv. IRGC 105608</strain>
    </source>
</reference>
<accession>A0A0D3HTI1</accession>
<dbReference type="HOGENOM" id="CLU_2780306_0_0_1"/>
<protein>
    <submittedName>
        <fullName evidence="2">Uncharacterized protein</fullName>
    </submittedName>
</protein>
<keyword evidence="3" id="KW-1185">Reference proteome</keyword>
<proteinExistence type="predicted"/>
<name>A0A0D3HTI1_9ORYZ</name>
<dbReference type="AlphaFoldDB" id="A0A0D3HTI1"/>
<dbReference type="Gramene" id="OBART12G09130.1">
    <property type="protein sequence ID" value="OBART12G09130.1"/>
    <property type="gene ID" value="OBART12G09130"/>
</dbReference>
<evidence type="ECO:0000313" key="3">
    <source>
        <dbReference type="Proteomes" id="UP000026960"/>
    </source>
</evidence>
<sequence length="69" mass="7649">MARGFGLWSYGEGDRPTVAAAGHEEERERKRGRERPRICGRKRDGLPVFIGFGGRFAKEVVVLVTAAMS</sequence>
<reference evidence="2" key="2">
    <citation type="submission" date="2015-03" db="UniProtKB">
        <authorList>
            <consortium name="EnsemblPlants"/>
        </authorList>
    </citation>
    <scope>IDENTIFICATION</scope>
</reference>
<evidence type="ECO:0000256" key="1">
    <source>
        <dbReference type="SAM" id="MobiDB-lite"/>
    </source>
</evidence>